<dbReference type="GO" id="GO:0016616">
    <property type="term" value="F:oxidoreductase activity, acting on the CH-OH group of donors, NAD or NADP as acceptor"/>
    <property type="evidence" value="ECO:0007669"/>
    <property type="project" value="TreeGrafter"/>
</dbReference>
<dbReference type="Gene3D" id="3.40.50.720">
    <property type="entry name" value="NAD(P)-binding Rossmann-like Domain"/>
    <property type="match status" value="1"/>
</dbReference>
<organism evidence="4 5">
    <name type="scientific">Nocardiopsis flavescens</name>
    <dbReference type="NCBI Taxonomy" id="758803"/>
    <lineage>
        <taxon>Bacteria</taxon>
        <taxon>Bacillati</taxon>
        <taxon>Actinomycetota</taxon>
        <taxon>Actinomycetes</taxon>
        <taxon>Streptosporangiales</taxon>
        <taxon>Nocardiopsidaceae</taxon>
        <taxon>Nocardiopsis</taxon>
    </lineage>
</organism>
<protein>
    <submittedName>
        <fullName evidence="4">NAD(P)-dependent dehydrogenase, short-chain alcohol dehydrogenase family</fullName>
    </submittedName>
</protein>
<accession>A0A1M6R1H5</accession>
<dbReference type="PRINTS" id="PR00080">
    <property type="entry name" value="SDRFAMILY"/>
</dbReference>
<dbReference type="FunFam" id="3.40.50.720:FF:000084">
    <property type="entry name" value="Short-chain dehydrogenase reductase"/>
    <property type="match status" value="1"/>
</dbReference>
<dbReference type="SUPFAM" id="SSF51735">
    <property type="entry name" value="NAD(P)-binding Rossmann-fold domains"/>
    <property type="match status" value="1"/>
</dbReference>
<evidence type="ECO:0000256" key="3">
    <source>
        <dbReference type="SAM" id="MobiDB-lite"/>
    </source>
</evidence>
<name>A0A1M6R1H5_9ACTN</name>
<dbReference type="STRING" id="758803.SAMN05421803_116113"/>
<dbReference type="GO" id="GO:0030497">
    <property type="term" value="P:fatty acid elongation"/>
    <property type="evidence" value="ECO:0007669"/>
    <property type="project" value="TreeGrafter"/>
</dbReference>
<dbReference type="PRINTS" id="PR00081">
    <property type="entry name" value="GDHRDH"/>
</dbReference>
<gene>
    <name evidence="4" type="ORF">SAMN05421803_116113</name>
</gene>
<reference evidence="4 5" key="1">
    <citation type="submission" date="2016-11" db="EMBL/GenBank/DDBJ databases">
        <authorList>
            <person name="Jaros S."/>
            <person name="Januszkiewicz K."/>
            <person name="Wedrychowicz H."/>
        </authorList>
    </citation>
    <scope>NUCLEOTIDE SEQUENCE [LARGE SCALE GENOMIC DNA]</scope>
    <source>
        <strain evidence="4 5">CGMCC 4.5723</strain>
    </source>
</reference>
<evidence type="ECO:0000256" key="1">
    <source>
        <dbReference type="ARBA" id="ARBA00006484"/>
    </source>
</evidence>
<evidence type="ECO:0000313" key="4">
    <source>
        <dbReference type="EMBL" id="SHK26339.1"/>
    </source>
</evidence>
<dbReference type="PANTHER" id="PTHR42760:SF40">
    <property type="entry name" value="3-OXOACYL-[ACYL-CARRIER-PROTEIN] REDUCTASE, CHLOROPLASTIC"/>
    <property type="match status" value="1"/>
</dbReference>
<dbReference type="RefSeq" id="WP_245833415.1">
    <property type="nucleotide sequence ID" value="NZ_FQZK01000016.1"/>
</dbReference>
<evidence type="ECO:0000256" key="2">
    <source>
        <dbReference type="ARBA" id="ARBA00023002"/>
    </source>
</evidence>
<dbReference type="Pfam" id="PF13561">
    <property type="entry name" value="adh_short_C2"/>
    <property type="match status" value="1"/>
</dbReference>
<dbReference type="EMBL" id="FQZK01000016">
    <property type="protein sequence ID" value="SHK26339.1"/>
    <property type="molecule type" value="Genomic_DNA"/>
</dbReference>
<dbReference type="AlphaFoldDB" id="A0A1M6R1H5"/>
<dbReference type="InterPro" id="IPR020904">
    <property type="entry name" value="Sc_DH/Rdtase_CS"/>
</dbReference>
<feature type="compositionally biased region" description="Basic and acidic residues" evidence="3">
    <location>
        <begin position="1"/>
        <end position="16"/>
    </location>
</feature>
<dbReference type="Proteomes" id="UP000184452">
    <property type="component" value="Unassembled WGS sequence"/>
</dbReference>
<keyword evidence="2" id="KW-0560">Oxidoreductase</keyword>
<keyword evidence="5" id="KW-1185">Reference proteome</keyword>
<proteinExistence type="inferred from homology"/>
<sequence length="253" mass="26017">MTTDAPERTHHLREEPMADTSPPAVVVVGGTSGIGAAIAARFAARGHRVAACGLRADDAPAELRENAEVTELDVTAPGGIEEYLASFTEVRALVNAVGVIRRREEFDPAVFARVIEINLVSVMRACTAARPALAAAGGSVVNIASMLSFFGGPLVPAYTASKGGIAQLTRSLAVAWAADGVRVNAVAPGWISTDLTGGIRTDPEAEARILDRTPMGRWGTPGEVAGAVEFLCGPDAGFITGAVLPVDGGYLAA</sequence>
<dbReference type="InterPro" id="IPR002347">
    <property type="entry name" value="SDR_fam"/>
</dbReference>
<dbReference type="PROSITE" id="PS00061">
    <property type="entry name" value="ADH_SHORT"/>
    <property type="match status" value="1"/>
</dbReference>
<dbReference type="PANTHER" id="PTHR42760">
    <property type="entry name" value="SHORT-CHAIN DEHYDROGENASES/REDUCTASES FAMILY MEMBER"/>
    <property type="match status" value="1"/>
</dbReference>
<dbReference type="InterPro" id="IPR036291">
    <property type="entry name" value="NAD(P)-bd_dom_sf"/>
</dbReference>
<comment type="similarity">
    <text evidence="1">Belongs to the short-chain dehydrogenases/reductases (SDR) family.</text>
</comment>
<evidence type="ECO:0000313" key="5">
    <source>
        <dbReference type="Proteomes" id="UP000184452"/>
    </source>
</evidence>
<feature type="region of interest" description="Disordered" evidence="3">
    <location>
        <begin position="1"/>
        <end position="23"/>
    </location>
</feature>